<evidence type="ECO:0000256" key="2">
    <source>
        <dbReference type="ARBA" id="ARBA00010996"/>
    </source>
</evidence>
<evidence type="ECO:0000256" key="1">
    <source>
        <dbReference type="ARBA" id="ARBA00004273"/>
    </source>
</evidence>
<dbReference type="InterPro" id="IPR017276">
    <property type="entry name" value="Synth_of_cyt-c-oxidase_Sco1/2"/>
</dbReference>
<keyword evidence="7 12" id="KW-0472">Membrane</keyword>
<proteinExistence type="inferred from homology"/>
<dbReference type="CDD" id="cd02968">
    <property type="entry name" value="SCO"/>
    <property type="match status" value="1"/>
</dbReference>
<dbReference type="FunFam" id="3.40.30.10:FF:000013">
    <property type="entry name" value="Blast:Protein SCO1 homolog, mitochondrial"/>
    <property type="match status" value="1"/>
</dbReference>
<dbReference type="PROSITE" id="PS51352">
    <property type="entry name" value="THIOREDOXIN_2"/>
    <property type="match status" value="1"/>
</dbReference>
<dbReference type="GO" id="GO:0016531">
    <property type="term" value="F:copper chaperone activity"/>
    <property type="evidence" value="ECO:0007669"/>
    <property type="project" value="InterPro"/>
</dbReference>
<dbReference type="AlphaFoldDB" id="A0A5C3R3Q8"/>
<evidence type="ECO:0000256" key="6">
    <source>
        <dbReference type="ARBA" id="ARBA00023128"/>
    </source>
</evidence>
<dbReference type="Pfam" id="PF02630">
    <property type="entry name" value="SCO1-SenC"/>
    <property type="match status" value="1"/>
</dbReference>
<feature type="compositionally biased region" description="Low complexity" evidence="11">
    <location>
        <begin position="123"/>
        <end position="158"/>
    </location>
</feature>
<comment type="similarity">
    <text evidence="2 8">Belongs to the SCO1/2 family.</text>
</comment>
<dbReference type="Proteomes" id="UP000305067">
    <property type="component" value="Unassembled WGS sequence"/>
</dbReference>
<evidence type="ECO:0000256" key="3">
    <source>
        <dbReference type="ARBA" id="ARBA00022723"/>
    </source>
</evidence>
<sequence>MLSSSRFASNIWKSAPCTLRVQSFSTAFKAPSAFQNTGKRAGSLLKRRTITNQAASKDRAALGVLTPGSAALFIGTGVALYFYFSHEKQAQIEAREKARETKAYGRPSIGGPFTLYAAPSPTPSTSTTATSSTPSSSSSSSWFSSSSSKTPEPSSGTPEDQATAAWTEKNLLGKWTLLYFGFTNCPDICPAEMDKMGEILTDTQSTLGPNMQPVFVTVDPARDSPSRITQYLEDFHPRFIGLYGTYEQTKAVCKAYRVYFSTPPTAKPEDDYLVDHSIFLYLLDPNGEFVEAFGQAVEKDAVVERIQREVTSWEAEYGKKYRA</sequence>
<dbReference type="Gene3D" id="3.40.30.10">
    <property type="entry name" value="Glutaredoxin"/>
    <property type="match status" value="1"/>
</dbReference>
<comment type="subcellular location">
    <subcellularLocation>
        <location evidence="1 8">Mitochondrion inner membrane</location>
    </subcellularLocation>
</comment>
<dbReference type="InterPro" id="IPR013766">
    <property type="entry name" value="Thioredoxin_domain"/>
</dbReference>
<reference evidence="14 15" key="1">
    <citation type="journal article" date="2019" name="Nat. Ecol. Evol.">
        <title>Megaphylogeny resolves global patterns of mushroom evolution.</title>
        <authorList>
            <person name="Varga T."/>
            <person name="Krizsan K."/>
            <person name="Foldi C."/>
            <person name="Dima B."/>
            <person name="Sanchez-Garcia M."/>
            <person name="Sanchez-Ramirez S."/>
            <person name="Szollosi G.J."/>
            <person name="Szarkandi J.G."/>
            <person name="Papp V."/>
            <person name="Albert L."/>
            <person name="Andreopoulos W."/>
            <person name="Angelini C."/>
            <person name="Antonin V."/>
            <person name="Barry K.W."/>
            <person name="Bougher N.L."/>
            <person name="Buchanan P."/>
            <person name="Buyck B."/>
            <person name="Bense V."/>
            <person name="Catcheside P."/>
            <person name="Chovatia M."/>
            <person name="Cooper J."/>
            <person name="Damon W."/>
            <person name="Desjardin D."/>
            <person name="Finy P."/>
            <person name="Geml J."/>
            <person name="Haridas S."/>
            <person name="Hughes K."/>
            <person name="Justo A."/>
            <person name="Karasinski D."/>
            <person name="Kautmanova I."/>
            <person name="Kiss B."/>
            <person name="Kocsube S."/>
            <person name="Kotiranta H."/>
            <person name="LaButti K.M."/>
            <person name="Lechner B.E."/>
            <person name="Liimatainen K."/>
            <person name="Lipzen A."/>
            <person name="Lukacs Z."/>
            <person name="Mihaltcheva S."/>
            <person name="Morgado L.N."/>
            <person name="Niskanen T."/>
            <person name="Noordeloos M.E."/>
            <person name="Ohm R.A."/>
            <person name="Ortiz-Santana B."/>
            <person name="Ovrebo C."/>
            <person name="Racz N."/>
            <person name="Riley R."/>
            <person name="Savchenko A."/>
            <person name="Shiryaev A."/>
            <person name="Soop K."/>
            <person name="Spirin V."/>
            <person name="Szebenyi C."/>
            <person name="Tomsovsky M."/>
            <person name="Tulloss R.E."/>
            <person name="Uehling J."/>
            <person name="Grigoriev I.V."/>
            <person name="Vagvolgyi C."/>
            <person name="Papp T."/>
            <person name="Martin F.M."/>
            <person name="Miettinen O."/>
            <person name="Hibbett D.S."/>
            <person name="Nagy L.G."/>
        </authorList>
    </citation>
    <scope>NUCLEOTIDE SEQUENCE [LARGE SCALE GENOMIC DNA]</scope>
    <source>
        <strain evidence="14 15">CBS 309.79</strain>
    </source>
</reference>
<feature type="transmembrane region" description="Helical" evidence="12">
    <location>
        <begin position="60"/>
        <end position="84"/>
    </location>
</feature>
<dbReference type="InterPro" id="IPR003782">
    <property type="entry name" value="SCO1/SenC"/>
</dbReference>
<keyword evidence="10" id="KW-1015">Disulfide bond</keyword>
<evidence type="ECO:0000256" key="12">
    <source>
        <dbReference type="SAM" id="Phobius"/>
    </source>
</evidence>
<dbReference type="STRING" id="1884261.A0A5C3R3Q8"/>
<evidence type="ECO:0000256" key="7">
    <source>
        <dbReference type="ARBA" id="ARBA00023136"/>
    </source>
</evidence>
<dbReference type="GO" id="GO:0006878">
    <property type="term" value="P:intracellular copper ion homeostasis"/>
    <property type="evidence" value="ECO:0007669"/>
    <property type="project" value="UniProtKB-UniRule"/>
</dbReference>
<dbReference type="PIRSF" id="PIRSF037736">
    <property type="entry name" value="SCO1"/>
    <property type="match status" value="1"/>
</dbReference>
<dbReference type="EMBL" id="ML178816">
    <property type="protein sequence ID" value="TFL05474.1"/>
    <property type="molecule type" value="Genomic_DNA"/>
</dbReference>
<feature type="binding site" evidence="9">
    <location>
        <position position="189"/>
    </location>
    <ligand>
        <name>Cu cation</name>
        <dbReference type="ChEBI" id="CHEBI:23378"/>
    </ligand>
</feature>
<keyword evidence="12" id="KW-1133">Transmembrane helix</keyword>
<evidence type="ECO:0000256" key="8">
    <source>
        <dbReference type="PIRNR" id="PIRNR037736"/>
    </source>
</evidence>
<dbReference type="GO" id="GO:0005743">
    <property type="term" value="C:mitochondrial inner membrane"/>
    <property type="evidence" value="ECO:0007669"/>
    <property type="project" value="UniProtKB-SubCell"/>
</dbReference>
<keyword evidence="6 8" id="KW-0496">Mitochondrion</keyword>
<keyword evidence="5 9" id="KW-0186">Copper</keyword>
<accession>A0A5C3R3Q8</accession>
<gene>
    <name evidence="14" type="ORF">BDV98DRAFT_541431</name>
</gene>
<evidence type="ECO:0000256" key="4">
    <source>
        <dbReference type="ARBA" id="ARBA00022792"/>
    </source>
</evidence>
<dbReference type="GO" id="GO:0005507">
    <property type="term" value="F:copper ion binding"/>
    <property type="evidence" value="ECO:0007669"/>
    <property type="project" value="InterPro"/>
</dbReference>
<evidence type="ECO:0000256" key="10">
    <source>
        <dbReference type="PIRSR" id="PIRSR603782-2"/>
    </source>
</evidence>
<evidence type="ECO:0000256" key="5">
    <source>
        <dbReference type="ARBA" id="ARBA00023008"/>
    </source>
</evidence>
<feature type="disulfide bond" description="Redox-active" evidence="10">
    <location>
        <begin position="185"/>
        <end position="189"/>
    </location>
</feature>
<protein>
    <submittedName>
        <fullName evidence="14">SCO1/SenC-domain-containing protein</fullName>
    </submittedName>
</protein>
<dbReference type="SUPFAM" id="SSF52833">
    <property type="entry name" value="Thioredoxin-like"/>
    <property type="match status" value="1"/>
</dbReference>
<dbReference type="PANTHER" id="PTHR12151:SF5">
    <property type="entry name" value="AT19154P"/>
    <property type="match status" value="1"/>
</dbReference>
<dbReference type="OrthoDB" id="270009at2759"/>
<keyword evidence="15" id="KW-1185">Reference proteome</keyword>
<dbReference type="PANTHER" id="PTHR12151">
    <property type="entry name" value="ELECTRON TRANSPORT PROTIN SCO1/SENC FAMILY MEMBER"/>
    <property type="match status" value="1"/>
</dbReference>
<evidence type="ECO:0000256" key="11">
    <source>
        <dbReference type="SAM" id="MobiDB-lite"/>
    </source>
</evidence>
<dbReference type="InterPro" id="IPR036249">
    <property type="entry name" value="Thioredoxin-like_sf"/>
</dbReference>
<feature type="domain" description="Thioredoxin" evidence="13">
    <location>
        <begin position="153"/>
        <end position="311"/>
    </location>
</feature>
<feature type="region of interest" description="Disordered" evidence="11">
    <location>
        <begin position="95"/>
        <end position="162"/>
    </location>
</feature>
<feature type="binding site" evidence="9">
    <location>
        <position position="276"/>
    </location>
    <ligand>
        <name>Cu cation</name>
        <dbReference type="ChEBI" id="CHEBI:23378"/>
    </ligand>
</feature>
<keyword evidence="12" id="KW-0812">Transmembrane</keyword>
<evidence type="ECO:0000259" key="13">
    <source>
        <dbReference type="PROSITE" id="PS51352"/>
    </source>
</evidence>
<feature type="binding site" evidence="9">
    <location>
        <position position="185"/>
    </location>
    <ligand>
        <name>Cu cation</name>
        <dbReference type="ChEBI" id="CHEBI:23378"/>
    </ligand>
</feature>
<evidence type="ECO:0000313" key="15">
    <source>
        <dbReference type="Proteomes" id="UP000305067"/>
    </source>
</evidence>
<dbReference type="GO" id="GO:0033617">
    <property type="term" value="P:mitochondrial respiratory chain complex IV assembly"/>
    <property type="evidence" value="ECO:0007669"/>
    <property type="project" value="TreeGrafter"/>
</dbReference>
<organism evidence="14 15">
    <name type="scientific">Pterulicium gracile</name>
    <dbReference type="NCBI Taxonomy" id="1884261"/>
    <lineage>
        <taxon>Eukaryota</taxon>
        <taxon>Fungi</taxon>
        <taxon>Dikarya</taxon>
        <taxon>Basidiomycota</taxon>
        <taxon>Agaricomycotina</taxon>
        <taxon>Agaricomycetes</taxon>
        <taxon>Agaricomycetidae</taxon>
        <taxon>Agaricales</taxon>
        <taxon>Pleurotineae</taxon>
        <taxon>Pterulaceae</taxon>
        <taxon>Pterulicium</taxon>
    </lineage>
</organism>
<keyword evidence="3 9" id="KW-0479">Metal-binding</keyword>
<name>A0A5C3R3Q8_9AGAR</name>
<evidence type="ECO:0000313" key="14">
    <source>
        <dbReference type="EMBL" id="TFL05474.1"/>
    </source>
</evidence>
<evidence type="ECO:0000256" key="9">
    <source>
        <dbReference type="PIRSR" id="PIRSR037736-1"/>
    </source>
</evidence>
<keyword evidence="4 8" id="KW-0999">Mitochondrion inner membrane</keyword>